<evidence type="ECO:0000256" key="3">
    <source>
        <dbReference type="ARBA" id="ARBA00023239"/>
    </source>
</evidence>
<proteinExistence type="inferred from homology"/>
<feature type="domain" description="HpcH/HpaI aldolase/citrate lyase" evidence="4">
    <location>
        <begin position="83"/>
        <end position="233"/>
    </location>
</feature>
<keyword evidence="6" id="KW-1185">Reference proteome</keyword>
<dbReference type="GO" id="GO:0016829">
    <property type="term" value="F:lyase activity"/>
    <property type="evidence" value="ECO:0007669"/>
    <property type="project" value="UniProtKB-KW"/>
</dbReference>
<dbReference type="EC" id="4.1.2.52" evidence="5"/>
<sequence>MKASPKNIVKQRYKAGLVSLGIQVKESSQHLVEIAGVVGADFVKLDSFRWPVSPEMLQGLIQTAWSHQMMPWVASPTEFWDMMWRMDMGAQGLSIACARNAEDVQKMVDATYYAPIGRRESNRPLRFRGMSQGDYFDLARDETLLCAQIEDEEGMANLKEILKNEHLDVICVGSGDLAISLGVANDRNHPKVKEARKRIHLEALAAGKQVTVTQAVTTEGLDEAAYWVEQGVNIVTLDGPFKVLIQTYGDALKNLKGAIGYDTAKLAAE</sequence>
<reference evidence="5 6" key="1">
    <citation type="submission" date="2020-08" db="EMBL/GenBank/DDBJ databases">
        <title>Genomic Encyclopedia of Type Strains, Phase IV (KMG-IV): sequencing the most valuable type-strain genomes for metagenomic binning, comparative biology and taxonomic classification.</title>
        <authorList>
            <person name="Goeker M."/>
        </authorList>
    </citation>
    <scope>NUCLEOTIDE SEQUENCE [LARGE SCALE GENOMIC DNA]</scope>
    <source>
        <strain evidence="5 6">DSM 7050</strain>
    </source>
</reference>
<dbReference type="RefSeq" id="WP_183262659.1">
    <property type="nucleotide sequence ID" value="NZ_BAAAVZ010000002.1"/>
</dbReference>
<organism evidence="5 6">
    <name type="scientific">Aminobacter niigataensis</name>
    <dbReference type="NCBI Taxonomy" id="83265"/>
    <lineage>
        <taxon>Bacteria</taxon>
        <taxon>Pseudomonadati</taxon>
        <taxon>Pseudomonadota</taxon>
        <taxon>Alphaproteobacteria</taxon>
        <taxon>Hyphomicrobiales</taxon>
        <taxon>Phyllobacteriaceae</taxon>
        <taxon>Aminobacter</taxon>
    </lineage>
</organism>
<evidence type="ECO:0000313" key="6">
    <source>
        <dbReference type="Proteomes" id="UP000539538"/>
    </source>
</evidence>
<dbReference type="Gene3D" id="3.20.20.60">
    <property type="entry name" value="Phosphoenolpyruvate-binding domains"/>
    <property type="match status" value="1"/>
</dbReference>
<dbReference type="InterPro" id="IPR015813">
    <property type="entry name" value="Pyrv/PenolPyrv_kinase-like_dom"/>
</dbReference>
<evidence type="ECO:0000313" key="5">
    <source>
        <dbReference type="EMBL" id="MBB4650606.1"/>
    </source>
</evidence>
<name>A0ABR6L1G6_9HYPH</name>
<evidence type="ECO:0000256" key="1">
    <source>
        <dbReference type="ARBA" id="ARBA00005568"/>
    </source>
</evidence>
<dbReference type="InterPro" id="IPR040442">
    <property type="entry name" value="Pyrv_kinase-like_dom_sf"/>
</dbReference>
<dbReference type="Proteomes" id="UP000539538">
    <property type="component" value="Unassembled WGS sequence"/>
</dbReference>
<dbReference type="SUPFAM" id="SSF51621">
    <property type="entry name" value="Phosphoenolpyruvate/pyruvate domain"/>
    <property type="match status" value="1"/>
</dbReference>
<protein>
    <submittedName>
        <fullName evidence="5">4-hydroxy-2-oxoheptanedioate aldolase</fullName>
        <ecNumber evidence="5">4.1.2.52</ecNumber>
    </submittedName>
</protein>
<dbReference type="Pfam" id="PF03328">
    <property type="entry name" value="HpcH_HpaI"/>
    <property type="match status" value="1"/>
</dbReference>
<comment type="caution">
    <text evidence="5">The sequence shown here is derived from an EMBL/GenBank/DDBJ whole genome shotgun (WGS) entry which is preliminary data.</text>
</comment>
<dbReference type="InterPro" id="IPR050251">
    <property type="entry name" value="HpcH-HpaI_aldolase"/>
</dbReference>
<dbReference type="InterPro" id="IPR005000">
    <property type="entry name" value="Aldolase/citrate-lyase_domain"/>
</dbReference>
<dbReference type="PANTHER" id="PTHR30502:SF0">
    <property type="entry name" value="PHOSPHOENOLPYRUVATE CARBOXYLASE FAMILY PROTEIN"/>
    <property type="match status" value="1"/>
</dbReference>
<keyword evidence="2" id="KW-0479">Metal-binding</keyword>
<evidence type="ECO:0000259" key="4">
    <source>
        <dbReference type="Pfam" id="PF03328"/>
    </source>
</evidence>
<keyword evidence="3 5" id="KW-0456">Lyase</keyword>
<dbReference type="EMBL" id="JACHOT010000002">
    <property type="protein sequence ID" value="MBB4650606.1"/>
    <property type="molecule type" value="Genomic_DNA"/>
</dbReference>
<accession>A0ABR6L1G6</accession>
<gene>
    <name evidence="5" type="ORF">GGQ99_002361</name>
</gene>
<dbReference type="PANTHER" id="PTHR30502">
    <property type="entry name" value="2-KETO-3-DEOXY-L-RHAMNONATE ALDOLASE"/>
    <property type="match status" value="1"/>
</dbReference>
<comment type="similarity">
    <text evidence="1">Belongs to the HpcH/HpaI aldolase family.</text>
</comment>
<evidence type="ECO:0000256" key="2">
    <source>
        <dbReference type="ARBA" id="ARBA00022723"/>
    </source>
</evidence>